<name>H6KZK6_SAPGL</name>
<dbReference type="HOGENOM" id="CLU_2958110_0_0_10"/>
<dbReference type="EMBL" id="CP002831">
    <property type="protein sequence ID" value="AFC25782.1"/>
    <property type="molecule type" value="Genomic_DNA"/>
</dbReference>
<dbReference type="KEGG" id="sgn:SGRA_3054"/>
<feature type="compositionally biased region" description="Low complexity" evidence="1">
    <location>
        <begin position="46"/>
        <end position="59"/>
    </location>
</feature>
<evidence type="ECO:0000256" key="1">
    <source>
        <dbReference type="SAM" id="MobiDB-lite"/>
    </source>
</evidence>
<feature type="region of interest" description="Disordered" evidence="1">
    <location>
        <begin position="33"/>
        <end position="59"/>
    </location>
</feature>
<accession>H6KZK6</accession>
<proteinExistence type="predicted"/>
<dbReference type="Proteomes" id="UP000007519">
    <property type="component" value="Chromosome"/>
</dbReference>
<dbReference type="AlphaFoldDB" id="H6KZK6"/>
<sequence>MGLPRPAGGSGCFAARYSLGPAPPLAAGSGLRATAVHPSAKRKAAKAAQRLGLKAKAQK</sequence>
<reference evidence="2 3" key="1">
    <citation type="journal article" date="2012" name="Stand. Genomic Sci.">
        <title>Complete genome sequencing and analysis of Saprospira grandis str. Lewin, a predatory marine bacterium.</title>
        <authorList>
            <person name="Saw J.H."/>
            <person name="Yuryev A."/>
            <person name="Kanbe M."/>
            <person name="Hou S."/>
            <person name="Young A.G."/>
            <person name="Aizawa S."/>
            <person name="Alam M."/>
        </authorList>
    </citation>
    <scope>NUCLEOTIDE SEQUENCE [LARGE SCALE GENOMIC DNA]</scope>
    <source>
        <strain evidence="2 3">Lewin</strain>
    </source>
</reference>
<gene>
    <name evidence="2" type="ordered locus">SGRA_3054</name>
</gene>
<keyword evidence="3" id="KW-1185">Reference proteome</keyword>
<organism evidence="2 3">
    <name type="scientific">Saprospira grandis (strain Lewin)</name>
    <dbReference type="NCBI Taxonomy" id="984262"/>
    <lineage>
        <taxon>Bacteria</taxon>
        <taxon>Pseudomonadati</taxon>
        <taxon>Bacteroidota</taxon>
        <taxon>Saprospiria</taxon>
        <taxon>Saprospirales</taxon>
        <taxon>Saprospiraceae</taxon>
        <taxon>Saprospira</taxon>
    </lineage>
</organism>
<protein>
    <submittedName>
        <fullName evidence="2">Uncharacterized protein</fullName>
    </submittedName>
</protein>
<evidence type="ECO:0000313" key="3">
    <source>
        <dbReference type="Proteomes" id="UP000007519"/>
    </source>
</evidence>
<dbReference type="STRING" id="984262.SGRA_3054"/>
<evidence type="ECO:0000313" key="2">
    <source>
        <dbReference type="EMBL" id="AFC25782.1"/>
    </source>
</evidence>